<dbReference type="AlphaFoldDB" id="A0A1J4P4H9"/>
<dbReference type="OrthoDB" id="4322784at2"/>
<evidence type="ECO:0000313" key="2">
    <source>
        <dbReference type="Proteomes" id="UP000034196"/>
    </source>
</evidence>
<dbReference type="RefSeq" id="WP_046581494.1">
    <property type="nucleotide sequence ID" value="NZ_LAVA02000003.1"/>
</dbReference>
<dbReference type="EMBL" id="LAVA02000003">
    <property type="protein sequence ID" value="OIJ69673.1"/>
    <property type="molecule type" value="Genomic_DNA"/>
</dbReference>
<dbReference type="Proteomes" id="UP000034196">
    <property type="component" value="Unassembled WGS sequence"/>
</dbReference>
<dbReference type="STRING" id="1428628.WN71_002020"/>
<reference evidence="1" key="1">
    <citation type="submission" date="2016-10" db="EMBL/GenBank/DDBJ databases">
        <title>Genome sequence of Streptomyces mangrovisoli MUSC 149.</title>
        <authorList>
            <person name="Lee L.-H."/>
            <person name="Ser H.-L."/>
        </authorList>
    </citation>
    <scope>NUCLEOTIDE SEQUENCE [LARGE SCALE GENOMIC DNA]</scope>
    <source>
        <strain evidence="1">MUSC 149</strain>
    </source>
</reference>
<evidence type="ECO:0000313" key="1">
    <source>
        <dbReference type="EMBL" id="OIJ69673.1"/>
    </source>
</evidence>
<organism evidence="1 2">
    <name type="scientific">Streptomyces mangrovisoli</name>
    <dbReference type="NCBI Taxonomy" id="1428628"/>
    <lineage>
        <taxon>Bacteria</taxon>
        <taxon>Bacillati</taxon>
        <taxon>Actinomycetota</taxon>
        <taxon>Actinomycetes</taxon>
        <taxon>Kitasatosporales</taxon>
        <taxon>Streptomycetaceae</taxon>
        <taxon>Streptomyces</taxon>
    </lineage>
</organism>
<protein>
    <submittedName>
        <fullName evidence="1">Uncharacterized protein</fullName>
    </submittedName>
</protein>
<accession>A0A1J4P4H9</accession>
<gene>
    <name evidence="1" type="ORF">WN71_002020</name>
</gene>
<sequence length="169" mass="18567">MFEIRIICDTVDTDRVTSALSNAFVAGAVRTYPTRDSKRTRLYVTADHRPQPEPWPEPGEVYALAPSIVSEIGWIAKTAACKPFGEVLMREYWLRKAAALDRIAVGDEAEGITGDAGEVATEAARQLIAHDFGSEGGCHGAPYRPDDPDATANPRGYVRQEYAQWAKNQ</sequence>
<comment type="caution">
    <text evidence="1">The sequence shown here is derived from an EMBL/GenBank/DDBJ whole genome shotgun (WGS) entry which is preliminary data.</text>
</comment>
<keyword evidence="2" id="KW-1185">Reference proteome</keyword>
<name>A0A1J4P4H9_9ACTN</name>
<proteinExistence type="predicted"/>